<organism evidence="1 2">
    <name type="scientific">Prosthecobacter vanneervenii</name>
    <dbReference type="NCBI Taxonomy" id="48466"/>
    <lineage>
        <taxon>Bacteria</taxon>
        <taxon>Pseudomonadati</taxon>
        <taxon>Verrucomicrobiota</taxon>
        <taxon>Verrucomicrobiia</taxon>
        <taxon>Verrucomicrobiales</taxon>
        <taxon>Verrucomicrobiaceae</taxon>
        <taxon>Prosthecobacter</taxon>
    </lineage>
</organism>
<accession>A0A7W7Y7P5</accession>
<dbReference type="AlphaFoldDB" id="A0A7W7Y7P5"/>
<evidence type="ECO:0000313" key="1">
    <source>
        <dbReference type="EMBL" id="MBB5031109.1"/>
    </source>
</evidence>
<name>A0A7W7Y7P5_9BACT</name>
<dbReference type="SUPFAM" id="SSF52833">
    <property type="entry name" value="Thioredoxin-like"/>
    <property type="match status" value="1"/>
</dbReference>
<dbReference type="InterPro" id="IPR010296">
    <property type="entry name" value="DUF899_thioredox"/>
</dbReference>
<reference evidence="1 2" key="1">
    <citation type="submission" date="2020-08" db="EMBL/GenBank/DDBJ databases">
        <title>Genomic Encyclopedia of Type Strains, Phase IV (KMG-IV): sequencing the most valuable type-strain genomes for metagenomic binning, comparative biology and taxonomic classification.</title>
        <authorList>
            <person name="Goeker M."/>
        </authorList>
    </citation>
    <scope>NUCLEOTIDE SEQUENCE [LARGE SCALE GENOMIC DNA]</scope>
    <source>
        <strain evidence="1 2">DSM 12252</strain>
    </source>
</reference>
<proteinExistence type="predicted"/>
<dbReference type="Proteomes" id="UP000590740">
    <property type="component" value="Unassembled WGS sequence"/>
</dbReference>
<sequence>MNAHPIVSQDEWLEARRALLAKEKAHMQANDELARLRRELPWVKITKPYVFDTPSGQATLSDLFDGRSQLFLYHFMFGPDWEEGCTGCSFLCDHVDGARQHFEHHDLTFVAVSRAPLEKLEAYRKRMGWGFRWVSSAHTDFNYDFHVSFPPERVTNGRMTYNFSEQDYSPDCQELPGFSVFSKDDSGQIFHTYSCFSRGGETLLGAYQFIDQTPKGRMEKVNGNLMDWVKRHDRYENDGRTTTKPCCGCSAAT</sequence>
<protein>
    <submittedName>
        <fullName evidence="1">Putative dithiol-disulfide oxidoreductase (DUF899 family)</fullName>
    </submittedName>
</protein>
<dbReference type="RefSeq" id="WP_184338051.1">
    <property type="nucleotide sequence ID" value="NZ_JACHIG010000001.1"/>
</dbReference>
<dbReference type="EMBL" id="JACHIG010000001">
    <property type="protein sequence ID" value="MBB5031109.1"/>
    <property type="molecule type" value="Genomic_DNA"/>
</dbReference>
<evidence type="ECO:0000313" key="2">
    <source>
        <dbReference type="Proteomes" id="UP000590740"/>
    </source>
</evidence>
<gene>
    <name evidence="1" type="ORF">HNQ65_000663</name>
</gene>
<dbReference type="InterPro" id="IPR036249">
    <property type="entry name" value="Thioredoxin-like_sf"/>
</dbReference>
<keyword evidence="2" id="KW-1185">Reference proteome</keyword>
<dbReference type="Pfam" id="PF05988">
    <property type="entry name" value="DUF899"/>
    <property type="match status" value="1"/>
</dbReference>
<comment type="caution">
    <text evidence="1">The sequence shown here is derived from an EMBL/GenBank/DDBJ whole genome shotgun (WGS) entry which is preliminary data.</text>
</comment>